<feature type="transmembrane region" description="Helical" evidence="1">
    <location>
        <begin position="72"/>
        <end position="88"/>
    </location>
</feature>
<evidence type="ECO:0000256" key="1">
    <source>
        <dbReference type="SAM" id="Phobius"/>
    </source>
</evidence>
<reference evidence="2 3" key="1">
    <citation type="journal article" date="2018" name="Int. J. Syst. Evol. Microbiol.">
        <title>Uliginosibacterium sediminicola sp. nov., isolated from freshwater sediment.</title>
        <authorList>
            <person name="Hwang W.M."/>
            <person name="Kim S.M."/>
            <person name="Kang K."/>
            <person name="Ahn T.Y."/>
        </authorList>
    </citation>
    <scope>NUCLEOTIDE SEQUENCE [LARGE SCALE GENOMIC DNA]</scope>
    <source>
        <strain evidence="2 3">M1-21</strain>
    </source>
</reference>
<name>A0ABU9YUJ9_9RHOO</name>
<organism evidence="2 3">
    <name type="scientific">Uliginosibacterium sediminicola</name>
    <dbReference type="NCBI Taxonomy" id="2024550"/>
    <lineage>
        <taxon>Bacteria</taxon>
        <taxon>Pseudomonadati</taxon>
        <taxon>Pseudomonadota</taxon>
        <taxon>Betaproteobacteria</taxon>
        <taxon>Rhodocyclales</taxon>
        <taxon>Zoogloeaceae</taxon>
        <taxon>Uliginosibacterium</taxon>
    </lineage>
</organism>
<keyword evidence="3" id="KW-1185">Reference proteome</keyword>
<dbReference type="RefSeq" id="WP_345918166.1">
    <property type="nucleotide sequence ID" value="NZ_JBDIVE010000001.1"/>
</dbReference>
<feature type="transmembrane region" description="Helical" evidence="1">
    <location>
        <begin position="7"/>
        <end position="26"/>
    </location>
</feature>
<accession>A0ABU9YUJ9</accession>
<feature type="transmembrane region" description="Helical" evidence="1">
    <location>
        <begin position="32"/>
        <end position="51"/>
    </location>
</feature>
<evidence type="ECO:0000313" key="3">
    <source>
        <dbReference type="Proteomes" id="UP001410394"/>
    </source>
</evidence>
<protein>
    <submittedName>
        <fullName evidence="2">CDP-alcohol phosphatidyltransferase family protein</fullName>
    </submittedName>
</protein>
<dbReference type="Gene3D" id="1.20.120.1760">
    <property type="match status" value="1"/>
</dbReference>
<dbReference type="Proteomes" id="UP001410394">
    <property type="component" value="Unassembled WGS sequence"/>
</dbReference>
<dbReference type="InterPro" id="IPR000462">
    <property type="entry name" value="CDP-OH_P_trans"/>
</dbReference>
<keyword evidence="1" id="KW-0812">Transmembrane</keyword>
<dbReference type="InterPro" id="IPR043130">
    <property type="entry name" value="CDP-OH_PTrfase_TM_dom"/>
</dbReference>
<proteinExistence type="predicted"/>
<keyword evidence="1" id="KW-0472">Membrane</keyword>
<sequence>MKATQLPLLLTALRAALAPLLLWLAWFWPDPAAFAGCLLIAFLSDVFDGVIARRLGVATVALRRLDSIADSVFYVAAMCAVWHLHPAAITEHPYLLGTLLALELARYLFDFIKFRREAAYHMWSSKLWGIGLFAGFLGILAGGNTGWAVWLAALPGILADIEGLAISAILPQWRNDVPSVLHAWRLRQTLQATKS</sequence>
<gene>
    <name evidence="2" type="ORF">ABDB84_02845</name>
</gene>
<dbReference type="EMBL" id="JBDIVE010000001">
    <property type="protein sequence ID" value="MEN3067400.1"/>
    <property type="molecule type" value="Genomic_DNA"/>
</dbReference>
<feature type="transmembrane region" description="Helical" evidence="1">
    <location>
        <begin position="124"/>
        <end position="141"/>
    </location>
</feature>
<keyword evidence="1" id="KW-1133">Transmembrane helix</keyword>
<comment type="caution">
    <text evidence="2">The sequence shown here is derived from an EMBL/GenBank/DDBJ whole genome shotgun (WGS) entry which is preliminary data.</text>
</comment>
<dbReference type="Pfam" id="PF01066">
    <property type="entry name" value="CDP-OH_P_transf"/>
    <property type="match status" value="1"/>
</dbReference>
<evidence type="ECO:0000313" key="2">
    <source>
        <dbReference type="EMBL" id="MEN3067400.1"/>
    </source>
</evidence>